<dbReference type="RefSeq" id="XP_009046323.1">
    <property type="nucleotide sequence ID" value="XM_009048075.1"/>
</dbReference>
<accession>V4AYU4</accession>
<dbReference type="GeneID" id="20237116"/>
<dbReference type="KEGG" id="lgi:LOTGIDRAFT_156803"/>
<reference evidence="1 2" key="1">
    <citation type="journal article" date="2013" name="Nature">
        <title>Insights into bilaterian evolution from three spiralian genomes.</title>
        <authorList>
            <person name="Simakov O."/>
            <person name="Marletaz F."/>
            <person name="Cho S.J."/>
            <person name="Edsinger-Gonzales E."/>
            <person name="Havlak P."/>
            <person name="Hellsten U."/>
            <person name="Kuo D.H."/>
            <person name="Larsson T."/>
            <person name="Lv J."/>
            <person name="Arendt D."/>
            <person name="Savage R."/>
            <person name="Osoegawa K."/>
            <person name="de Jong P."/>
            <person name="Grimwood J."/>
            <person name="Chapman J.A."/>
            <person name="Shapiro H."/>
            <person name="Aerts A."/>
            <person name="Otillar R.P."/>
            <person name="Terry A.Y."/>
            <person name="Boore J.L."/>
            <person name="Grigoriev I.V."/>
            <person name="Lindberg D.R."/>
            <person name="Seaver E.C."/>
            <person name="Weisblat D.A."/>
            <person name="Putnam N.H."/>
            <person name="Rokhsar D.S."/>
        </authorList>
    </citation>
    <scope>NUCLEOTIDE SEQUENCE [LARGE SCALE GENOMIC DNA]</scope>
</reference>
<sequence>MELLENSQKKIQLRALQVERRRFELEMGNFDKAKRCISVDMRKAQTEMKRRLKRYKERQKEISVTRGEPEIYGQFITRPKTASSRMTSRPTTSSSYIKRMGEFLDADDCDRQLDPTFLTDRTKSKIDLRPSSAWTFRNQPRPDTQNLEYRRLGISLRTQNLGTPASQIRYYDDEELHERNLIYRQILQQRKQREKEQFNKIAMKVADFCDVGKKSINKSFKCCLRLDCVIAAKKTISVRKVDLPRQTKPFISNKAVSFNIS</sequence>
<protein>
    <submittedName>
        <fullName evidence="1">Uncharacterized protein</fullName>
    </submittedName>
</protein>
<dbReference type="CTD" id="20237116"/>
<evidence type="ECO:0000313" key="2">
    <source>
        <dbReference type="Proteomes" id="UP000030746"/>
    </source>
</evidence>
<gene>
    <name evidence="1" type="ORF">LOTGIDRAFT_156803</name>
</gene>
<proteinExistence type="predicted"/>
<dbReference type="EMBL" id="KB200129">
    <property type="protein sequence ID" value="ESP02853.1"/>
    <property type="molecule type" value="Genomic_DNA"/>
</dbReference>
<organism evidence="1 2">
    <name type="scientific">Lottia gigantea</name>
    <name type="common">Giant owl limpet</name>
    <dbReference type="NCBI Taxonomy" id="225164"/>
    <lineage>
        <taxon>Eukaryota</taxon>
        <taxon>Metazoa</taxon>
        <taxon>Spiralia</taxon>
        <taxon>Lophotrochozoa</taxon>
        <taxon>Mollusca</taxon>
        <taxon>Gastropoda</taxon>
        <taxon>Patellogastropoda</taxon>
        <taxon>Lottioidea</taxon>
        <taxon>Lottiidae</taxon>
        <taxon>Lottia</taxon>
    </lineage>
</organism>
<evidence type="ECO:0000313" key="1">
    <source>
        <dbReference type="EMBL" id="ESP02853.1"/>
    </source>
</evidence>
<dbReference type="AlphaFoldDB" id="V4AYU4"/>
<keyword evidence="2" id="KW-1185">Reference proteome</keyword>
<name>V4AYU4_LOTGI</name>
<dbReference type="Proteomes" id="UP000030746">
    <property type="component" value="Unassembled WGS sequence"/>
</dbReference>
<dbReference type="OMA" id="SECRYFD"/>
<dbReference type="OrthoDB" id="6063974at2759"/>
<dbReference type="HOGENOM" id="CLU_1066661_0_0_1"/>